<feature type="domain" description="HTH crp-type" evidence="5">
    <location>
        <begin position="138"/>
        <end position="212"/>
    </location>
</feature>
<dbReference type="SUPFAM" id="SSF51206">
    <property type="entry name" value="cAMP-binding domain-like"/>
    <property type="match status" value="1"/>
</dbReference>
<accession>A0A4R1NFX2</accession>
<dbReference type="Gene3D" id="1.10.10.10">
    <property type="entry name" value="Winged helix-like DNA-binding domain superfamily/Winged helix DNA-binding domain"/>
    <property type="match status" value="1"/>
</dbReference>
<evidence type="ECO:0000313" key="7">
    <source>
        <dbReference type="Proteomes" id="UP000294555"/>
    </source>
</evidence>
<dbReference type="Gene3D" id="2.60.120.10">
    <property type="entry name" value="Jelly Rolls"/>
    <property type="match status" value="1"/>
</dbReference>
<evidence type="ECO:0000259" key="5">
    <source>
        <dbReference type="PROSITE" id="PS51063"/>
    </source>
</evidence>
<dbReference type="GO" id="GO:0006355">
    <property type="term" value="P:regulation of DNA-templated transcription"/>
    <property type="evidence" value="ECO:0007669"/>
    <property type="project" value="InterPro"/>
</dbReference>
<evidence type="ECO:0000259" key="4">
    <source>
        <dbReference type="PROSITE" id="PS50042"/>
    </source>
</evidence>
<dbReference type="SUPFAM" id="SSF46785">
    <property type="entry name" value="Winged helix' DNA-binding domain"/>
    <property type="match status" value="1"/>
</dbReference>
<name>A0A4R1NFX2_9GAMM</name>
<keyword evidence="1" id="KW-0805">Transcription regulation</keyword>
<evidence type="ECO:0000313" key="6">
    <source>
        <dbReference type="EMBL" id="TCL03566.1"/>
    </source>
</evidence>
<dbReference type="InterPro" id="IPR000595">
    <property type="entry name" value="cNMP-bd_dom"/>
</dbReference>
<evidence type="ECO:0000256" key="1">
    <source>
        <dbReference type="ARBA" id="ARBA00023015"/>
    </source>
</evidence>
<dbReference type="PROSITE" id="PS50042">
    <property type="entry name" value="CNMP_BINDING_3"/>
    <property type="match status" value="1"/>
</dbReference>
<sequence length="223" mass="24813">MRSKMRLSSQNLTELLKGPQFDGFLDNFRRKSFQKGNMISMPGGGGNDVLIVSSGRLRVFLSYEGREFTLCFLEEGDIFSTHTRAFIEAAKDSVILLSTAQAFRQQLVEHPEITLLMTGILGEVLGSSWDVIEGLIFHDAKSRLTAFIVSLGRERGVGTADGIEFECDLTMEDISLIIGATRQTTSSLFNMLIKDGDLCRTVKNKFIINDIEALASRLSVYKK</sequence>
<dbReference type="PROSITE" id="PS51063">
    <property type="entry name" value="HTH_CRP_2"/>
    <property type="match status" value="1"/>
</dbReference>
<keyword evidence="7" id="KW-1185">Reference proteome</keyword>
<dbReference type="AlphaFoldDB" id="A0A4R1NFX2"/>
<evidence type="ECO:0000256" key="3">
    <source>
        <dbReference type="ARBA" id="ARBA00023163"/>
    </source>
</evidence>
<protein>
    <submittedName>
        <fullName evidence="6">Crp/Fnr family transcriptional regulator</fullName>
    </submittedName>
</protein>
<organism evidence="6 7">
    <name type="scientific">Sodalis ligni</name>
    <dbReference type="NCBI Taxonomy" id="2697027"/>
    <lineage>
        <taxon>Bacteria</taxon>
        <taxon>Pseudomonadati</taxon>
        <taxon>Pseudomonadota</taxon>
        <taxon>Gammaproteobacteria</taxon>
        <taxon>Enterobacterales</taxon>
        <taxon>Bruguierivoracaceae</taxon>
        <taxon>Sodalis</taxon>
    </lineage>
</organism>
<dbReference type="OrthoDB" id="7263823at2"/>
<dbReference type="InterPro" id="IPR036390">
    <property type="entry name" value="WH_DNA-bd_sf"/>
</dbReference>
<keyword evidence="3" id="KW-0804">Transcription</keyword>
<dbReference type="SMART" id="SM00100">
    <property type="entry name" value="cNMP"/>
    <property type="match status" value="1"/>
</dbReference>
<keyword evidence="2" id="KW-0238">DNA-binding</keyword>
<gene>
    <name evidence="6" type="ORF">EZJ58_1641</name>
</gene>
<dbReference type="InterPro" id="IPR012318">
    <property type="entry name" value="HTH_CRP"/>
</dbReference>
<dbReference type="GO" id="GO:0003677">
    <property type="term" value="F:DNA binding"/>
    <property type="evidence" value="ECO:0007669"/>
    <property type="project" value="UniProtKB-KW"/>
</dbReference>
<dbReference type="Pfam" id="PF00027">
    <property type="entry name" value="cNMP_binding"/>
    <property type="match status" value="1"/>
</dbReference>
<proteinExistence type="predicted"/>
<dbReference type="InterPro" id="IPR018490">
    <property type="entry name" value="cNMP-bd_dom_sf"/>
</dbReference>
<evidence type="ECO:0000256" key="2">
    <source>
        <dbReference type="ARBA" id="ARBA00023125"/>
    </source>
</evidence>
<dbReference type="InterPro" id="IPR036388">
    <property type="entry name" value="WH-like_DNA-bd_sf"/>
</dbReference>
<dbReference type="CDD" id="cd00038">
    <property type="entry name" value="CAP_ED"/>
    <property type="match status" value="1"/>
</dbReference>
<comment type="caution">
    <text evidence="6">The sequence shown here is derived from an EMBL/GenBank/DDBJ whole genome shotgun (WGS) entry which is preliminary data.</text>
</comment>
<dbReference type="Proteomes" id="UP000294555">
    <property type="component" value="Unassembled WGS sequence"/>
</dbReference>
<dbReference type="RefSeq" id="WP_132922422.1">
    <property type="nucleotide sequence ID" value="NZ_SJOI01000001.1"/>
</dbReference>
<dbReference type="EMBL" id="SJOI01000001">
    <property type="protein sequence ID" value="TCL03566.1"/>
    <property type="molecule type" value="Genomic_DNA"/>
</dbReference>
<dbReference type="Pfam" id="PF13545">
    <property type="entry name" value="HTH_Crp_2"/>
    <property type="match status" value="1"/>
</dbReference>
<feature type="domain" description="Cyclic nucleotide-binding" evidence="4">
    <location>
        <begin position="12"/>
        <end position="80"/>
    </location>
</feature>
<reference evidence="6 7" key="1">
    <citation type="submission" date="2019-02" db="EMBL/GenBank/DDBJ databases">
        <title>Investigation of anaerobic lignin degradation for improved lignocellulosic biofuels.</title>
        <authorList>
            <person name="Deangelis K."/>
        </authorList>
    </citation>
    <scope>NUCLEOTIDE SEQUENCE [LARGE SCALE GENOMIC DNA]</scope>
    <source>
        <strain evidence="6 7">159R</strain>
    </source>
</reference>
<dbReference type="InterPro" id="IPR014710">
    <property type="entry name" value="RmlC-like_jellyroll"/>
</dbReference>